<gene>
    <name evidence="3" type="ORF">C922_05517</name>
</gene>
<proteinExistence type="predicted"/>
<organism evidence="3 4">
    <name type="scientific">Plasmodium inui San Antonio 1</name>
    <dbReference type="NCBI Taxonomy" id="1237626"/>
    <lineage>
        <taxon>Eukaryota</taxon>
        <taxon>Sar</taxon>
        <taxon>Alveolata</taxon>
        <taxon>Apicomplexa</taxon>
        <taxon>Aconoidasida</taxon>
        <taxon>Haemosporida</taxon>
        <taxon>Plasmodiidae</taxon>
        <taxon>Plasmodium</taxon>
        <taxon>Plasmodium (Plasmodium)</taxon>
    </lineage>
</organism>
<keyword evidence="2" id="KW-1133">Transmembrane helix</keyword>
<dbReference type="AlphaFoldDB" id="W6ZXW5"/>
<feature type="region of interest" description="Disordered" evidence="1">
    <location>
        <begin position="417"/>
        <end position="443"/>
    </location>
</feature>
<keyword evidence="4" id="KW-1185">Reference proteome</keyword>
<keyword evidence="2" id="KW-0472">Membrane</keyword>
<reference evidence="3 4" key="1">
    <citation type="submission" date="2013-02" db="EMBL/GenBank/DDBJ databases">
        <title>The Genome Sequence of Plasmodium inui San Antonio 1.</title>
        <authorList>
            <consortium name="The Broad Institute Genome Sequencing Platform"/>
            <consortium name="The Broad Institute Genome Sequencing Center for Infectious Disease"/>
            <person name="Neafsey D."/>
            <person name="Cheeseman I."/>
            <person name="Volkman S."/>
            <person name="Adams J."/>
            <person name="Walker B."/>
            <person name="Young S.K."/>
            <person name="Zeng Q."/>
            <person name="Gargeya S."/>
            <person name="Fitzgerald M."/>
            <person name="Haas B."/>
            <person name="Abouelleil A."/>
            <person name="Alvarado L."/>
            <person name="Arachchi H.M."/>
            <person name="Berlin A.M."/>
            <person name="Chapman S.B."/>
            <person name="Dewar J."/>
            <person name="Goldberg J."/>
            <person name="Griggs A."/>
            <person name="Gujja S."/>
            <person name="Hansen M."/>
            <person name="Howarth C."/>
            <person name="Imamovic A."/>
            <person name="Larimer J."/>
            <person name="McCowan C."/>
            <person name="Murphy C."/>
            <person name="Neiman D."/>
            <person name="Pearson M."/>
            <person name="Priest M."/>
            <person name="Roberts A."/>
            <person name="Saif S."/>
            <person name="Shea T."/>
            <person name="Sisk P."/>
            <person name="Sykes S."/>
            <person name="Wortman J."/>
            <person name="Nusbaum C."/>
            <person name="Birren B."/>
        </authorList>
    </citation>
    <scope>NUCLEOTIDE SEQUENCE [LARGE SCALE GENOMIC DNA]</scope>
    <source>
        <strain evidence="3 4">San Antonio 1</strain>
    </source>
</reference>
<keyword evidence="2" id="KW-0812">Transmembrane</keyword>
<dbReference type="RefSeq" id="XP_008819310.1">
    <property type="nucleotide sequence ID" value="XM_008821088.1"/>
</dbReference>
<sequence length="443" mass="50424">MPIRFSKWIEEVLWRKAGKEPKTEAGKVNIRLSELTGKSATHSGKIEEDRWHNPLELGLTRLSGLRLRSILMCQSLELWINNLVETEQDHWSPDKSSCKVEGVGFLFNGLPRSECKPTEENNQWSALTRSNELWRGQKYQATLATCMDMLSIILNLYQNIETSEEGWQIKSEDACQAIYNYLKEWGGEDVADEVMKEWFYNREQEDMREAGLPVFQHGKSRSSLWEPFFKTARSYVTELQCDRKQGDKNKWEVSCLRTVNNNDCENLGEVGEDKLGTEQVENFNKVRTQQQRSKEAKVGGLVFLENTTSESLSLRGETTVSGGRRVSCFSVNVNSIMTIMTRTNDTYHSNTPAIKDKQQHENQAEKHLYELQRVENLVKAQLAAQDGGGLEKIIGGVTAVVLGVSAMIGSYRVMRKRSRRGNPRGVKSDPMIGYAKIRGPDNQ</sequence>
<evidence type="ECO:0000313" key="3">
    <source>
        <dbReference type="EMBL" id="EUD64105.1"/>
    </source>
</evidence>
<dbReference type="EMBL" id="KI965545">
    <property type="protein sequence ID" value="EUD64105.1"/>
    <property type="molecule type" value="Genomic_DNA"/>
</dbReference>
<dbReference type="Proteomes" id="UP000030640">
    <property type="component" value="Unassembled WGS sequence"/>
</dbReference>
<evidence type="ECO:0000313" key="4">
    <source>
        <dbReference type="Proteomes" id="UP000030640"/>
    </source>
</evidence>
<dbReference type="GeneID" id="20040791"/>
<feature type="transmembrane region" description="Helical" evidence="2">
    <location>
        <begin position="393"/>
        <end position="414"/>
    </location>
</feature>
<protein>
    <submittedName>
        <fullName evidence="3">Uncharacterized protein</fullName>
    </submittedName>
</protein>
<name>W6ZXW5_9APIC</name>
<evidence type="ECO:0000256" key="2">
    <source>
        <dbReference type="SAM" id="Phobius"/>
    </source>
</evidence>
<evidence type="ECO:0000256" key="1">
    <source>
        <dbReference type="SAM" id="MobiDB-lite"/>
    </source>
</evidence>
<accession>W6ZXW5</accession>
<dbReference type="VEuPathDB" id="PlasmoDB:C922_05517"/>